<evidence type="ECO:0000313" key="3">
    <source>
        <dbReference type="Proteomes" id="UP001596266"/>
    </source>
</evidence>
<evidence type="ECO:0000313" key="2">
    <source>
        <dbReference type="EMBL" id="MFC6396808.1"/>
    </source>
</evidence>
<dbReference type="RefSeq" id="WP_343884193.1">
    <property type="nucleotide sequence ID" value="NZ_BAAAKI010000001.1"/>
</dbReference>
<sequence>MQRYVRMFGTPVTLLALLGVLIFGAKWGYDNVMAPPPAAPQTPCVDQSVGKALTTKQVTVKVYNGGRKTGLAGRVAAQLKAKGFIIGRTANTETRVTTTQIIGANPDNPEVKLVAGFFKGAKISGDDRLDHSVDVLVGQETTGFTASAPTSIAVNGAVCLPATGTPTPSAAASR</sequence>
<dbReference type="InterPro" id="IPR027381">
    <property type="entry name" value="LytR/CpsA/Psr_C"/>
</dbReference>
<dbReference type="EMBL" id="JBHSUA010000015">
    <property type="protein sequence ID" value="MFC6396808.1"/>
    <property type="molecule type" value="Genomic_DNA"/>
</dbReference>
<proteinExistence type="predicted"/>
<organism evidence="2 3">
    <name type="scientific">Luteococcus sanguinis</name>
    <dbReference type="NCBI Taxonomy" id="174038"/>
    <lineage>
        <taxon>Bacteria</taxon>
        <taxon>Bacillati</taxon>
        <taxon>Actinomycetota</taxon>
        <taxon>Actinomycetes</taxon>
        <taxon>Propionibacteriales</taxon>
        <taxon>Propionibacteriaceae</taxon>
        <taxon>Luteococcus</taxon>
    </lineage>
</organism>
<dbReference type="Gene3D" id="3.30.70.2390">
    <property type="match status" value="1"/>
</dbReference>
<gene>
    <name evidence="2" type="ORF">ACFP57_07395</name>
</gene>
<evidence type="ECO:0000259" key="1">
    <source>
        <dbReference type="Pfam" id="PF13399"/>
    </source>
</evidence>
<comment type="caution">
    <text evidence="2">The sequence shown here is derived from an EMBL/GenBank/DDBJ whole genome shotgun (WGS) entry which is preliminary data.</text>
</comment>
<name>A0ABW1X179_9ACTN</name>
<protein>
    <submittedName>
        <fullName evidence="2">LytR C-terminal domain-containing protein</fullName>
    </submittedName>
</protein>
<feature type="domain" description="LytR/CpsA/Psr regulator C-terminal" evidence="1">
    <location>
        <begin position="57"/>
        <end position="139"/>
    </location>
</feature>
<dbReference type="Pfam" id="PF13399">
    <property type="entry name" value="LytR_C"/>
    <property type="match status" value="1"/>
</dbReference>
<keyword evidence="3" id="KW-1185">Reference proteome</keyword>
<dbReference type="Proteomes" id="UP001596266">
    <property type="component" value="Unassembled WGS sequence"/>
</dbReference>
<accession>A0ABW1X179</accession>
<reference evidence="3" key="1">
    <citation type="journal article" date="2019" name="Int. J. Syst. Evol. Microbiol.">
        <title>The Global Catalogue of Microorganisms (GCM) 10K type strain sequencing project: providing services to taxonomists for standard genome sequencing and annotation.</title>
        <authorList>
            <consortium name="The Broad Institute Genomics Platform"/>
            <consortium name="The Broad Institute Genome Sequencing Center for Infectious Disease"/>
            <person name="Wu L."/>
            <person name="Ma J."/>
        </authorList>
    </citation>
    <scope>NUCLEOTIDE SEQUENCE [LARGE SCALE GENOMIC DNA]</scope>
    <source>
        <strain evidence="3">CGMCC 1.15277</strain>
    </source>
</reference>